<dbReference type="EMBL" id="MU394426">
    <property type="protein sequence ID" value="KAI6080721.1"/>
    <property type="molecule type" value="Genomic_DNA"/>
</dbReference>
<evidence type="ECO:0000313" key="1">
    <source>
        <dbReference type="EMBL" id="KAI6080721.1"/>
    </source>
</evidence>
<gene>
    <name evidence="1" type="ORF">F4821DRAFT_250938</name>
</gene>
<accession>A0ACC0CK16</accession>
<keyword evidence="2" id="KW-1185">Reference proteome</keyword>
<name>A0ACC0CK16_9PEZI</name>
<sequence>MAPILHHDFQTQGQKDSSDHHCLSATTIQHFEDHTSLQDAAPAAISISSTQHSYHIFRAWVWEIFSILSAIALIAAIASLLFSFDGSLPPDWGANINLNAVLALLSTVFRAMLVIVVSQIISQRKWDWYRDDHLRSLADLQKFDTGSRGVLGALSLVPKVLLRDFIALIAAIILLLSFLVGPFVQQASRTVSCAYQAPGMAASLPYAHFVPRTGGYTNKDGPPKPTTDTRITLLSSATAAEGVENQISGTCSTGNCTFPNGDPIDAKVANDLRFRNDETSHSTVALCNKCTDVRSLVSVSTAGSSQTYSLPNGFNISDGYNEMKTVFISPNPELDWMGNTFNQELQTISRWAFSNVTFLTLTPGVCTSGYAMSCPGSYQAAVCILYPCLQSYVASITNGELSEEIIQSEPMQLDLMPNVDDPPSNIESTFENLQGQSAFDVYVPYAAVKSPCQVDGAIYDLQNMSSHPATTNLSLFVTEAGSNWIRNLSAPEACIYRHDYQFSRAVISVLEEDLFSGTCYVYRSFTCEPTTQTIWGGLGTIKVLETLYNNGSANFSYTENLFESFAKATSNRYRFQFGSSTSPSAIGNVAPVNLLVGEIQGIAWQTSACVLVQGQWLLLPAGLALAAAILSVWTIATSWRYRHSRPVWKDSILPLILYSDRLEPKNLPPLTHHLDRDDLIKDGTCLEEQEMLLEATEMGKVADRTPVKFRWPHNADQGSLNKTGPVTLTSQEDKWWTRRRKTRQFDTDSLLDEREGLNE</sequence>
<dbReference type="Proteomes" id="UP001497680">
    <property type="component" value="Unassembled WGS sequence"/>
</dbReference>
<protein>
    <submittedName>
        <fullName evidence="1">Uncharacterized protein</fullName>
    </submittedName>
</protein>
<proteinExistence type="predicted"/>
<organism evidence="1 2">
    <name type="scientific">Hypoxylon rubiginosum</name>
    <dbReference type="NCBI Taxonomy" id="110542"/>
    <lineage>
        <taxon>Eukaryota</taxon>
        <taxon>Fungi</taxon>
        <taxon>Dikarya</taxon>
        <taxon>Ascomycota</taxon>
        <taxon>Pezizomycotina</taxon>
        <taxon>Sordariomycetes</taxon>
        <taxon>Xylariomycetidae</taxon>
        <taxon>Xylariales</taxon>
        <taxon>Hypoxylaceae</taxon>
        <taxon>Hypoxylon</taxon>
    </lineage>
</organism>
<evidence type="ECO:0000313" key="2">
    <source>
        <dbReference type="Proteomes" id="UP001497680"/>
    </source>
</evidence>
<reference evidence="1 2" key="1">
    <citation type="journal article" date="2022" name="New Phytol.">
        <title>Ecological generalism drives hyperdiversity of secondary metabolite gene clusters in xylarialean endophytes.</title>
        <authorList>
            <person name="Franco M.E.E."/>
            <person name="Wisecaver J.H."/>
            <person name="Arnold A.E."/>
            <person name="Ju Y.M."/>
            <person name="Slot J.C."/>
            <person name="Ahrendt S."/>
            <person name="Moore L.P."/>
            <person name="Eastman K.E."/>
            <person name="Scott K."/>
            <person name="Konkel Z."/>
            <person name="Mondo S.J."/>
            <person name="Kuo A."/>
            <person name="Hayes R.D."/>
            <person name="Haridas S."/>
            <person name="Andreopoulos B."/>
            <person name="Riley R."/>
            <person name="LaButti K."/>
            <person name="Pangilinan J."/>
            <person name="Lipzen A."/>
            <person name="Amirebrahimi M."/>
            <person name="Yan J."/>
            <person name="Adam C."/>
            <person name="Keymanesh K."/>
            <person name="Ng V."/>
            <person name="Louie K."/>
            <person name="Northen T."/>
            <person name="Drula E."/>
            <person name="Henrissat B."/>
            <person name="Hsieh H.M."/>
            <person name="Youens-Clark K."/>
            <person name="Lutzoni F."/>
            <person name="Miadlikowska J."/>
            <person name="Eastwood D.C."/>
            <person name="Hamelin R.C."/>
            <person name="Grigoriev I.V."/>
            <person name="U'Ren J.M."/>
        </authorList>
    </citation>
    <scope>NUCLEOTIDE SEQUENCE [LARGE SCALE GENOMIC DNA]</scope>
    <source>
        <strain evidence="1 2">ER1909</strain>
    </source>
</reference>
<comment type="caution">
    <text evidence="1">The sequence shown here is derived from an EMBL/GenBank/DDBJ whole genome shotgun (WGS) entry which is preliminary data.</text>
</comment>